<evidence type="ECO:0000313" key="2">
    <source>
        <dbReference type="EMBL" id="RRT32676.1"/>
    </source>
</evidence>
<evidence type="ECO:0000256" key="1">
    <source>
        <dbReference type="SAM" id="MobiDB-lite"/>
    </source>
</evidence>
<dbReference type="Proteomes" id="UP000287651">
    <property type="component" value="Unassembled WGS sequence"/>
</dbReference>
<accession>A0A426WZN6</accession>
<protein>
    <submittedName>
        <fullName evidence="2">Uncharacterized protein</fullName>
    </submittedName>
</protein>
<evidence type="ECO:0000313" key="3">
    <source>
        <dbReference type="Proteomes" id="UP000287651"/>
    </source>
</evidence>
<reference evidence="2 3" key="1">
    <citation type="journal article" date="2014" name="Agronomy (Basel)">
        <title>A Draft Genome Sequence for Ensete ventricosum, the Drought-Tolerant Tree Against Hunger.</title>
        <authorList>
            <person name="Harrison J."/>
            <person name="Moore K.A."/>
            <person name="Paszkiewicz K."/>
            <person name="Jones T."/>
            <person name="Grant M."/>
            <person name="Ambacheew D."/>
            <person name="Muzemil S."/>
            <person name="Studholme D.J."/>
        </authorList>
    </citation>
    <scope>NUCLEOTIDE SEQUENCE [LARGE SCALE GENOMIC DNA]</scope>
</reference>
<organism evidence="2 3">
    <name type="scientific">Ensete ventricosum</name>
    <name type="common">Abyssinian banana</name>
    <name type="synonym">Musa ensete</name>
    <dbReference type="NCBI Taxonomy" id="4639"/>
    <lineage>
        <taxon>Eukaryota</taxon>
        <taxon>Viridiplantae</taxon>
        <taxon>Streptophyta</taxon>
        <taxon>Embryophyta</taxon>
        <taxon>Tracheophyta</taxon>
        <taxon>Spermatophyta</taxon>
        <taxon>Magnoliopsida</taxon>
        <taxon>Liliopsida</taxon>
        <taxon>Zingiberales</taxon>
        <taxon>Musaceae</taxon>
        <taxon>Ensete</taxon>
    </lineage>
</organism>
<feature type="compositionally biased region" description="Polar residues" evidence="1">
    <location>
        <begin position="135"/>
        <end position="145"/>
    </location>
</feature>
<comment type="caution">
    <text evidence="2">The sequence shown here is derived from an EMBL/GenBank/DDBJ whole genome shotgun (WGS) entry which is preliminary data.</text>
</comment>
<dbReference type="EMBL" id="AMZH03031024">
    <property type="protein sequence ID" value="RRT32676.1"/>
    <property type="molecule type" value="Genomic_DNA"/>
</dbReference>
<sequence length="145" mass="15473">MCRPVEPKPPNWTAIKKVVGLPTFVVGKHPADSKIDTGGEVVTAPTLAKAKARHEQVPSRDNPGPSALAQKDNKVAPRVGRYLAGGDPPPPQAFFDESLRTLASTGDGGPEDAPEEPTSGSHRLVSLDPGEETTLRYTRSLRWSS</sequence>
<proteinExistence type="predicted"/>
<gene>
    <name evidence="2" type="ORF">B296_00042867</name>
</gene>
<name>A0A426WZN6_ENSVE</name>
<dbReference type="AlphaFoldDB" id="A0A426WZN6"/>
<feature type="region of interest" description="Disordered" evidence="1">
    <location>
        <begin position="47"/>
        <end position="145"/>
    </location>
</feature>